<keyword evidence="4 10" id="KW-0547">Nucleotide-binding</keyword>
<accession>A0A7W6E521</accession>
<evidence type="ECO:0000256" key="10">
    <source>
        <dbReference type="RuleBase" id="RU364115"/>
    </source>
</evidence>
<dbReference type="NCBIfam" id="TIGR00348">
    <property type="entry name" value="hsdR"/>
    <property type="match status" value="1"/>
</dbReference>
<sequence length="1032" mass="116652">MVGIGELERKTQNRVVQLFQKDLGYDYLGDWHDRAGNSPVERTLLTTWLTTQGHSPTVIARVLREIDIACVIGGGKNLYDANKALYSLLRYGVKVKDDGEDQNQTVWLIKWDAVDQNHFAIAEEVSITGENTKRPDIVIYINGLALGVVELKRSSKSISEGIRQNISNQDGQFIRDFFATMQFCFAGNDTEGLRYGTIGTPENHYYEWKEAVENTYDNPLDYGLSLMCGKARLLELIHDFVVFDKGIKKLARHNQHRGVTKAHAYIRDRRNGIIWHTQGSGKSLTMVWLAKWIRENVHGGRVLVITDRTELDDQIEKVFKGVDEHIYRTSSGDDLISALNSKEEWLIGSLVHKFGRQGDAGDEKAMETYLADLKKALPSDFKAKGEIFVFVDECHRTQSGKLHEAMKAILPNASFIGFTGTPLLHTDKQTTMEVFGTFIDEYRFDEAIEDKVVLDLHYDPRDIDQTLSSQSKVDSWFDAHTSALTPSAKAQVMLKWATMQKLLSSQDRLAKIVQDITMDMIQKPRLMSGSGNAMLVCSSIYDACKVYELAQNSVELKGRCAVITSYAPQARDIANEHTGHGDTEAIYKYNTYRKMLASFFEETEDQAMSKTEEFEAQVKRRFLNEPAQMRLLIVVDKLLTGFDAPSATYLYIDKKMENHGLFQAICRVNRLDGEDKDKGHIVDYKDLFNSLGKAIVDYTSEAFSGYEERDIGGILADRLERGKEKLDEAREAIKALCEPVAQPKEYDDFKKFFVGSSLDQAEVALNETRRIALYKCTASYTRAFANLATEMTAAGYSTQEEKLIKDEVYFYSHLSGQIKLASGDYVDMKKFEPAMRQLLDMYVRAEESEKLTDFEDMGLIELVVKSDLDSLLNPKNTPFETEEAMAEAIATNVSRRIIDERQVNPAYFDKMSEVLIRLIEERRQGAIDYKSFLEAVKALAQQFSGTASSNQASYPNEMNTPGKRALFDNFGQSVDWVLAVVKAIAQNKTAGWVSSPMPQPKRAVLKAIYDAVGDTIDPQDVLDIVMVQNEFQ</sequence>
<dbReference type="RefSeq" id="WP_184566302.1">
    <property type="nucleotide sequence ID" value="NZ_JACIEI010000009.1"/>
</dbReference>
<dbReference type="Pfam" id="PF22679">
    <property type="entry name" value="T1R_D3-like"/>
    <property type="match status" value="1"/>
</dbReference>
<dbReference type="InterPro" id="IPR004473">
    <property type="entry name" value="Restrct_endonuc_typeI_HsdR"/>
</dbReference>
<keyword evidence="13" id="KW-1185">Reference proteome</keyword>
<keyword evidence="8 10" id="KW-0067">ATP-binding</keyword>
<keyword evidence="7 10" id="KW-0378">Hydrolase</keyword>
<dbReference type="PANTHER" id="PTHR30195">
    <property type="entry name" value="TYPE I SITE-SPECIFIC DEOXYRIBONUCLEASE PROTEIN SUBUNIT M AND R"/>
    <property type="match status" value="1"/>
</dbReference>
<comment type="catalytic activity">
    <reaction evidence="1 10">
        <text>Endonucleolytic cleavage of DNA to give random double-stranded fragments with terminal 5'-phosphates, ATP is simultaneously hydrolyzed.</text>
        <dbReference type="EC" id="3.1.21.3"/>
    </reaction>
</comment>
<dbReference type="InterPro" id="IPR027417">
    <property type="entry name" value="P-loop_NTPase"/>
</dbReference>
<dbReference type="InterPro" id="IPR007409">
    <property type="entry name" value="Restrct_endonuc_type1_HsdR_N"/>
</dbReference>
<gene>
    <name evidence="12" type="ORF">GGR95_002532</name>
</gene>
<keyword evidence="9 10" id="KW-0238">DNA-binding</keyword>
<evidence type="ECO:0000256" key="9">
    <source>
        <dbReference type="ARBA" id="ARBA00023125"/>
    </source>
</evidence>
<dbReference type="InterPro" id="IPR055180">
    <property type="entry name" value="HsdR_RecA-like_helicase_dom_2"/>
</dbReference>
<dbReference type="Pfam" id="PF04313">
    <property type="entry name" value="HSDR_N"/>
    <property type="match status" value="1"/>
</dbReference>
<evidence type="ECO:0000256" key="7">
    <source>
        <dbReference type="ARBA" id="ARBA00022801"/>
    </source>
</evidence>
<dbReference type="EMBL" id="JACIEI010000009">
    <property type="protein sequence ID" value="MBB3994882.1"/>
    <property type="molecule type" value="Genomic_DNA"/>
</dbReference>
<proteinExistence type="inferred from homology"/>
<dbReference type="CDD" id="cd18800">
    <property type="entry name" value="SF2_C_EcoR124I-like"/>
    <property type="match status" value="1"/>
</dbReference>
<dbReference type="Proteomes" id="UP000530268">
    <property type="component" value="Unassembled WGS sequence"/>
</dbReference>
<dbReference type="GO" id="GO:0003677">
    <property type="term" value="F:DNA binding"/>
    <property type="evidence" value="ECO:0007669"/>
    <property type="project" value="UniProtKB-KW"/>
</dbReference>
<dbReference type="CDD" id="cd18030">
    <property type="entry name" value="DEXHc_RE_I_HsdR"/>
    <property type="match status" value="1"/>
</dbReference>
<dbReference type="GO" id="GO:0005524">
    <property type="term" value="F:ATP binding"/>
    <property type="evidence" value="ECO:0007669"/>
    <property type="project" value="UniProtKB-KW"/>
</dbReference>
<dbReference type="Gene3D" id="3.90.1570.50">
    <property type="match status" value="1"/>
</dbReference>
<dbReference type="PANTHER" id="PTHR30195:SF15">
    <property type="entry name" value="TYPE I RESTRICTION ENZYME HINDI ENDONUCLEASE SUBUNIT"/>
    <property type="match status" value="1"/>
</dbReference>
<keyword evidence="5 10" id="KW-0680">Restriction system</keyword>
<dbReference type="CDD" id="cd22332">
    <property type="entry name" value="HsdR_N"/>
    <property type="match status" value="1"/>
</dbReference>
<keyword evidence="3" id="KW-0540">Nuclease</keyword>
<dbReference type="SUPFAM" id="SSF52540">
    <property type="entry name" value="P-loop containing nucleoside triphosphate hydrolases"/>
    <property type="match status" value="1"/>
</dbReference>
<dbReference type="InterPro" id="IPR040980">
    <property type="entry name" value="SWI2_SNF2"/>
</dbReference>
<comment type="function">
    <text evidence="10">Subunit R is required for both nuclease and ATPase activities, but not for modification.</text>
</comment>
<evidence type="ECO:0000313" key="13">
    <source>
        <dbReference type="Proteomes" id="UP000530268"/>
    </source>
</evidence>
<dbReference type="Gene3D" id="3.40.50.300">
    <property type="entry name" value="P-loop containing nucleotide triphosphate hydrolases"/>
    <property type="match status" value="2"/>
</dbReference>
<protein>
    <recommendedName>
        <fullName evidence="10">Type I restriction enzyme endonuclease subunit</fullName>
        <shortName evidence="10">R protein</shortName>
        <ecNumber evidence="10">3.1.21.3</ecNumber>
    </recommendedName>
</protein>
<evidence type="ECO:0000256" key="8">
    <source>
        <dbReference type="ARBA" id="ARBA00022840"/>
    </source>
</evidence>
<dbReference type="SMART" id="SM00487">
    <property type="entry name" value="DEXDc"/>
    <property type="match status" value="1"/>
</dbReference>
<dbReference type="GO" id="GO:0009307">
    <property type="term" value="P:DNA restriction-modification system"/>
    <property type="evidence" value="ECO:0007669"/>
    <property type="project" value="UniProtKB-KW"/>
</dbReference>
<dbReference type="GO" id="GO:0009035">
    <property type="term" value="F:type I site-specific deoxyribonuclease activity"/>
    <property type="evidence" value="ECO:0007669"/>
    <property type="project" value="UniProtKB-EC"/>
</dbReference>
<comment type="subunit">
    <text evidence="10">The type I restriction/modification system is composed of three polypeptides R, M and S.</text>
</comment>
<evidence type="ECO:0000313" key="12">
    <source>
        <dbReference type="EMBL" id="MBB3994882.1"/>
    </source>
</evidence>
<evidence type="ECO:0000256" key="6">
    <source>
        <dbReference type="ARBA" id="ARBA00022759"/>
    </source>
</evidence>
<comment type="caution">
    <text evidence="12">The sequence shown here is derived from an EMBL/GenBank/DDBJ whole genome shotgun (WGS) entry which is preliminary data.</text>
</comment>
<comment type="similarity">
    <text evidence="2 10">Belongs to the HsdR family.</text>
</comment>
<dbReference type="InterPro" id="IPR014001">
    <property type="entry name" value="Helicase_ATP-bd"/>
</dbReference>
<evidence type="ECO:0000256" key="4">
    <source>
        <dbReference type="ARBA" id="ARBA00022741"/>
    </source>
</evidence>
<dbReference type="InterPro" id="IPR051268">
    <property type="entry name" value="Type-I_R_enzyme_R_subunit"/>
</dbReference>
<evidence type="ECO:0000256" key="1">
    <source>
        <dbReference type="ARBA" id="ARBA00000851"/>
    </source>
</evidence>
<dbReference type="EC" id="3.1.21.3" evidence="10"/>
<reference evidence="12 13" key="1">
    <citation type="submission" date="2020-08" db="EMBL/GenBank/DDBJ databases">
        <title>Genomic Encyclopedia of Type Strains, Phase IV (KMG-IV): sequencing the most valuable type-strain genomes for metagenomic binning, comparative biology and taxonomic classification.</title>
        <authorList>
            <person name="Goeker M."/>
        </authorList>
    </citation>
    <scope>NUCLEOTIDE SEQUENCE [LARGE SCALE GENOMIC DNA]</scope>
    <source>
        <strain evidence="12 13">DSM 102234</strain>
    </source>
</reference>
<evidence type="ECO:0000256" key="2">
    <source>
        <dbReference type="ARBA" id="ARBA00008598"/>
    </source>
</evidence>
<evidence type="ECO:0000256" key="3">
    <source>
        <dbReference type="ARBA" id="ARBA00022722"/>
    </source>
</evidence>
<dbReference type="Pfam" id="PF18766">
    <property type="entry name" value="SWI2_SNF2"/>
    <property type="match status" value="1"/>
</dbReference>
<dbReference type="PROSITE" id="PS51192">
    <property type="entry name" value="HELICASE_ATP_BIND_1"/>
    <property type="match status" value="1"/>
</dbReference>
<organism evidence="12 13">
    <name type="scientific">Sulfitobacter undariae</name>
    <dbReference type="NCBI Taxonomy" id="1563671"/>
    <lineage>
        <taxon>Bacteria</taxon>
        <taxon>Pseudomonadati</taxon>
        <taxon>Pseudomonadota</taxon>
        <taxon>Alphaproteobacteria</taxon>
        <taxon>Rhodobacterales</taxon>
        <taxon>Roseobacteraceae</taxon>
        <taxon>Sulfitobacter</taxon>
    </lineage>
</organism>
<evidence type="ECO:0000259" key="11">
    <source>
        <dbReference type="PROSITE" id="PS51192"/>
    </source>
</evidence>
<evidence type="ECO:0000256" key="5">
    <source>
        <dbReference type="ARBA" id="ARBA00022747"/>
    </source>
</evidence>
<name>A0A7W6E521_9RHOB</name>
<feature type="domain" description="Helicase ATP-binding" evidence="11">
    <location>
        <begin position="263"/>
        <end position="428"/>
    </location>
</feature>
<dbReference type="AlphaFoldDB" id="A0A7W6E521"/>
<keyword evidence="6" id="KW-0255">Endonuclease</keyword>